<protein>
    <recommendedName>
        <fullName evidence="3">Solute-binding protein family 3/N-terminal domain-containing protein</fullName>
    </recommendedName>
</protein>
<dbReference type="STRING" id="1526571.AT746_16550"/>
<accession>A0A0U3BDI4</accession>
<dbReference type="SUPFAM" id="SSF53850">
    <property type="entry name" value="Periplasmic binding protein-like II"/>
    <property type="match status" value="1"/>
</dbReference>
<dbReference type="RefSeq" id="WP_062482616.1">
    <property type="nucleotide sequence ID" value="NZ_CP013650.1"/>
</dbReference>
<keyword evidence="2" id="KW-1185">Reference proteome</keyword>
<evidence type="ECO:0000313" key="1">
    <source>
        <dbReference type="EMBL" id="ALS99717.1"/>
    </source>
</evidence>
<organism evidence="1 2">
    <name type="scientific">Lacimicrobium alkaliphilum</name>
    <dbReference type="NCBI Taxonomy" id="1526571"/>
    <lineage>
        <taxon>Bacteria</taxon>
        <taxon>Pseudomonadati</taxon>
        <taxon>Pseudomonadota</taxon>
        <taxon>Gammaproteobacteria</taxon>
        <taxon>Alteromonadales</taxon>
        <taxon>Alteromonadaceae</taxon>
        <taxon>Lacimicrobium</taxon>
    </lineage>
</organism>
<proteinExistence type="predicted"/>
<dbReference type="AlphaFoldDB" id="A0A0U3BDI4"/>
<dbReference type="EMBL" id="CP013650">
    <property type="protein sequence ID" value="ALS99717.1"/>
    <property type="molecule type" value="Genomic_DNA"/>
</dbReference>
<dbReference type="Proteomes" id="UP000068447">
    <property type="component" value="Chromosome"/>
</dbReference>
<dbReference type="InterPro" id="IPR011972">
    <property type="entry name" value="CHP02285"/>
</dbReference>
<evidence type="ECO:0008006" key="3">
    <source>
        <dbReference type="Google" id="ProtNLM"/>
    </source>
</evidence>
<gene>
    <name evidence="1" type="ORF">AT746_16550</name>
</gene>
<dbReference type="OrthoDB" id="8439154at2"/>
<name>A0A0U3BDI4_9ALTE</name>
<evidence type="ECO:0000313" key="2">
    <source>
        <dbReference type="Proteomes" id="UP000068447"/>
    </source>
</evidence>
<reference evidence="1 2" key="1">
    <citation type="submission" date="2015-12" db="EMBL/GenBank/DDBJ databases">
        <title>Complete genome of Lacimicrobium alkaliphilum KCTC 32984.</title>
        <authorList>
            <person name="Kim S.-G."/>
            <person name="Lee Y.-J."/>
        </authorList>
    </citation>
    <scope>NUCLEOTIDE SEQUENCE [LARGE SCALE GENOMIC DNA]</scope>
    <source>
        <strain evidence="1 2">YelD216</strain>
    </source>
</reference>
<dbReference type="NCBIfam" id="TIGR02285">
    <property type="entry name" value="TIGR02285 family protein"/>
    <property type="match status" value="1"/>
</dbReference>
<sequence>MKAFIVMLLVFSFMATASEILWLRPDFPPGTFVKGPMKDQGYNDLTRQFLARRLPQYQHNVQTAGYERIIKLMQEHNVCIVGLYKSPQRQRYILYSEPRGVVLPNGLIIRAADREIFSPYMTEQGVDLSSLMKNPELIGGVADGRLYKGPVDSELAKHQKTEHLLRRSGANVFSDLLKMLDLKRIDYTFGFPVELVYQQRLGTISQQIAFLPIEGMPQATPSYIACSRNKWGEQVIGDINKVLRVHRLSPEYLHAYQQWLDTGSRSLHQQISEKYFAR</sequence>
<dbReference type="KEGG" id="lal:AT746_16550"/>